<dbReference type="SUPFAM" id="SSF52540">
    <property type="entry name" value="P-loop containing nucleoside triphosphate hydrolases"/>
    <property type="match status" value="1"/>
</dbReference>
<dbReference type="PANTHER" id="PTHR36978:SF4">
    <property type="entry name" value="P-LOOP CONTAINING NUCLEOSIDE TRIPHOSPHATE HYDROLASE PROTEIN"/>
    <property type="match status" value="1"/>
</dbReference>
<sequence length="213" mass="23442">MTQHRMRVINLGLPKSGTTSFAEAMTAAGLNVADHRIRRGQASDPGLTRNFVGQALYRGFYGSGDPLAELGDFDAVAEASFLHGGRQAWPQMDHALLMAIRDRHPHVKFTATRRDAAKLANSMMRWTNMATRLEGNALPGLPVGFGGDEGQLTRWIDGHYAHLEAIFAGDPGFLQFDVAEPEAQARLQDFLGFDLPWWGRANENTDRPAEDPA</sequence>
<dbReference type="InterPro" id="IPR027417">
    <property type="entry name" value="P-loop_NTPase"/>
</dbReference>
<gene>
    <name evidence="1" type="ORF">PSM7751_02309</name>
</gene>
<dbReference type="Proteomes" id="UP000193963">
    <property type="component" value="Unassembled WGS sequence"/>
</dbReference>
<dbReference type="Pfam" id="PF17784">
    <property type="entry name" value="Sulfotransfer_4"/>
    <property type="match status" value="1"/>
</dbReference>
<dbReference type="EMBL" id="FWFN01000004">
    <property type="protein sequence ID" value="SLN48384.1"/>
    <property type="molecule type" value="Genomic_DNA"/>
</dbReference>
<name>A0A1X6ZD93_9RHOB</name>
<accession>A0A1X6ZD93</accession>
<dbReference type="Gene3D" id="3.40.50.300">
    <property type="entry name" value="P-loop containing nucleotide triphosphate hydrolases"/>
    <property type="match status" value="1"/>
</dbReference>
<evidence type="ECO:0000313" key="2">
    <source>
        <dbReference type="Proteomes" id="UP000193963"/>
    </source>
</evidence>
<proteinExistence type="predicted"/>
<evidence type="ECO:0008006" key="3">
    <source>
        <dbReference type="Google" id="ProtNLM"/>
    </source>
</evidence>
<dbReference type="RefSeq" id="WP_232618265.1">
    <property type="nucleotide sequence ID" value="NZ_FWFN01000004.1"/>
</dbReference>
<dbReference type="PANTHER" id="PTHR36978">
    <property type="entry name" value="P-LOOP CONTAINING NUCLEOTIDE TRIPHOSPHATE HYDROLASE"/>
    <property type="match status" value="1"/>
</dbReference>
<organism evidence="1 2">
    <name type="scientific">Pseudooceanicola marinus</name>
    <dbReference type="NCBI Taxonomy" id="396013"/>
    <lineage>
        <taxon>Bacteria</taxon>
        <taxon>Pseudomonadati</taxon>
        <taxon>Pseudomonadota</taxon>
        <taxon>Alphaproteobacteria</taxon>
        <taxon>Rhodobacterales</taxon>
        <taxon>Paracoccaceae</taxon>
        <taxon>Pseudooceanicola</taxon>
    </lineage>
</organism>
<keyword evidence="2" id="KW-1185">Reference proteome</keyword>
<evidence type="ECO:0000313" key="1">
    <source>
        <dbReference type="EMBL" id="SLN48384.1"/>
    </source>
</evidence>
<protein>
    <recommendedName>
        <fullName evidence="3">Sulfotransferase family protein</fullName>
    </recommendedName>
</protein>
<reference evidence="2" key="1">
    <citation type="submission" date="2017-03" db="EMBL/GenBank/DDBJ databases">
        <authorList>
            <person name="Rodrigo-Torres L."/>
            <person name="Arahal R.D."/>
            <person name="Lucena T."/>
        </authorList>
    </citation>
    <scope>NUCLEOTIDE SEQUENCE [LARGE SCALE GENOMIC DNA]</scope>
    <source>
        <strain evidence="2">CECT 7751</strain>
    </source>
</reference>
<dbReference type="AlphaFoldDB" id="A0A1X6ZD93"/>
<dbReference type="InterPro" id="IPR040632">
    <property type="entry name" value="Sulfotransfer_4"/>
</dbReference>